<feature type="signal peptide" evidence="2">
    <location>
        <begin position="1"/>
        <end position="18"/>
    </location>
</feature>
<comment type="caution">
    <text evidence="3">The sequence shown here is derived from an EMBL/GenBank/DDBJ whole genome shotgun (WGS) entry which is preliminary data.</text>
</comment>
<feature type="chain" id="PRO_5023111154" description="Secreted protein" evidence="2">
    <location>
        <begin position="19"/>
        <end position="139"/>
    </location>
</feature>
<reference evidence="3 4" key="1">
    <citation type="submission" date="2019-05" db="EMBL/GenBank/DDBJ databases">
        <title>Another draft genome of Portunus trituberculatus and its Hox gene families provides insights of decapod evolution.</title>
        <authorList>
            <person name="Jeong J.-H."/>
            <person name="Song I."/>
            <person name="Kim S."/>
            <person name="Choi T."/>
            <person name="Kim D."/>
            <person name="Ryu S."/>
            <person name="Kim W."/>
        </authorList>
    </citation>
    <scope>NUCLEOTIDE SEQUENCE [LARGE SCALE GENOMIC DNA]</scope>
    <source>
        <tissue evidence="3">Muscle</tissue>
    </source>
</reference>
<accession>A0A5B7CGK7</accession>
<organism evidence="3 4">
    <name type="scientific">Portunus trituberculatus</name>
    <name type="common">Swimming crab</name>
    <name type="synonym">Neptunus trituberculatus</name>
    <dbReference type="NCBI Taxonomy" id="210409"/>
    <lineage>
        <taxon>Eukaryota</taxon>
        <taxon>Metazoa</taxon>
        <taxon>Ecdysozoa</taxon>
        <taxon>Arthropoda</taxon>
        <taxon>Crustacea</taxon>
        <taxon>Multicrustacea</taxon>
        <taxon>Malacostraca</taxon>
        <taxon>Eumalacostraca</taxon>
        <taxon>Eucarida</taxon>
        <taxon>Decapoda</taxon>
        <taxon>Pleocyemata</taxon>
        <taxon>Brachyura</taxon>
        <taxon>Eubrachyura</taxon>
        <taxon>Portunoidea</taxon>
        <taxon>Portunidae</taxon>
        <taxon>Portuninae</taxon>
        <taxon>Portunus</taxon>
    </lineage>
</organism>
<feature type="region of interest" description="Disordered" evidence="1">
    <location>
        <begin position="71"/>
        <end position="121"/>
    </location>
</feature>
<evidence type="ECO:0000313" key="4">
    <source>
        <dbReference type="Proteomes" id="UP000324222"/>
    </source>
</evidence>
<keyword evidence="2" id="KW-0732">Signal</keyword>
<dbReference type="EMBL" id="VSRR010000037">
    <property type="protein sequence ID" value="MPC08619.1"/>
    <property type="molecule type" value="Genomic_DNA"/>
</dbReference>
<sequence length="139" mass="15107">MLRSSPVLLAVQIITASGSLTNSETRVPEACDRQASLITTSGIMTDKGVTIERSPSGLGIGGVVFSPHLASSGGTAWDQQQQQQQNALITKLAATPPNRLNRNTDSLEKERRNRKLDDKSSVAEDGRFKWLQCVQCLKK</sequence>
<dbReference type="AlphaFoldDB" id="A0A5B7CGK7"/>
<keyword evidence="4" id="KW-1185">Reference proteome</keyword>
<feature type="compositionally biased region" description="Basic and acidic residues" evidence="1">
    <location>
        <begin position="105"/>
        <end position="121"/>
    </location>
</feature>
<gene>
    <name evidence="3" type="ORF">E2C01_001209</name>
</gene>
<evidence type="ECO:0000313" key="3">
    <source>
        <dbReference type="EMBL" id="MPC08619.1"/>
    </source>
</evidence>
<dbReference type="OrthoDB" id="2155209at2759"/>
<name>A0A5B7CGK7_PORTR</name>
<proteinExistence type="predicted"/>
<dbReference type="Proteomes" id="UP000324222">
    <property type="component" value="Unassembled WGS sequence"/>
</dbReference>
<protein>
    <recommendedName>
        <fullName evidence="5">Secreted protein</fullName>
    </recommendedName>
</protein>
<evidence type="ECO:0000256" key="1">
    <source>
        <dbReference type="SAM" id="MobiDB-lite"/>
    </source>
</evidence>
<evidence type="ECO:0008006" key="5">
    <source>
        <dbReference type="Google" id="ProtNLM"/>
    </source>
</evidence>
<evidence type="ECO:0000256" key="2">
    <source>
        <dbReference type="SAM" id="SignalP"/>
    </source>
</evidence>